<dbReference type="AlphaFoldDB" id="A0A7X5R0G6"/>
<evidence type="ECO:0008006" key="3">
    <source>
        <dbReference type="Google" id="ProtNLM"/>
    </source>
</evidence>
<dbReference type="PANTHER" id="PTHR35174">
    <property type="entry name" value="BLL7171 PROTEIN-RELATED"/>
    <property type="match status" value="1"/>
</dbReference>
<dbReference type="EMBL" id="JAAMOX010000001">
    <property type="protein sequence ID" value="NIH53308.1"/>
    <property type="molecule type" value="Genomic_DNA"/>
</dbReference>
<comment type="caution">
    <text evidence="1">The sequence shown here is derived from an EMBL/GenBank/DDBJ whole genome shotgun (WGS) entry which is preliminary data.</text>
</comment>
<dbReference type="RefSeq" id="WP_167148814.1">
    <property type="nucleotide sequence ID" value="NZ_JAAMOX010000001.1"/>
</dbReference>
<evidence type="ECO:0000313" key="1">
    <source>
        <dbReference type="EMBL" id="NIH53308.1"/>
    </source>
</evidence>
<dbReference type="InterPro" id="IPR011008">
    <property type="entry name" value="Dimeric_a/b-barrel"/>
</dbReference>
<proteinExistence type="predicted"/>
<organism evidence="1 2">
    <name type="scientific">Lysinibacter cavernae</name>
    <dbReference type="NCBI Taxonomy" id="1640652"/>
    <lineage>
        <taxon>Bacteria</taxon>
        <taxon>Bacillati</taxon>
        <taxon>Actinomycetota</taxon>
        <taxon>Actinomycetes</taxon>
        <taxon>Micrococcales</taxon>
        <taxon>Microbacteriaceae</taxon>
        <taxon>Lysinibacter</taxon>
    </lineage>
</organism>
<keyword evidence="2" id="KW-1185">Reference proteome</keyword>
<protein>
    <recommendedName>
        <fullName evidence="3">YCII-related domain-containing protein</fullName>
    </recommendedName>
</protein>
<gene>
    <name evidence="1" type="ORF">FHX76_001176</name>
</gene>
<dbReference type="Gene3D" id="3.30.70.1060">
    <property type="entry name" value="Dimeric alpha+beta barrel"/>
    <property type="match status" value="1"/>
</dbReference>
<dbReference type="PANTHER" id="PTHR35174:SF3">
    <property type="entry name" value="BLL7171 PROTEIN"/>
    <property type="match status" value="1"/>
</dbReference>
<dbReference type="Proteomes" id="UP000541033">
    <property type="component" value="Unassembled WGS sequence"/>
</dbReference>
<evidence type="ECO:0000313" key="2">
    <source>
        <dbReference type="Proteomes" id="UP000541033"/>
    </source>
</evidence>
<dbReference type="SUPFAM" id="SSF54909">
    <property type="entry name" value="Dimeric alpha+beta barrel"/>
    <property type="match status" value="1"/>
</dbReference>
<name>A0A7X5R0G6_9MICO</name>
<sequence length="131" mass="14053">MSGEGNSIVNTYLLSIFQPDGPAPASGRLETIMSELQLLNEEITASGGFVFTDGLQPPSTATVVRSFDGGVEIAHGPFRQGEIHLGGLWIVRSDDRDTVIRWAGRAATATGLTVEVRPFHNGRSSEDRSPE</sequence>
<reference evidence="1 2" key="1">
    <citation type="submission" date="2020-02" db="EMBL/GenBank/DDBJ databases">
        <title>Sequencing the genomes of 1000 actinobacteria strains.</title>
        <authorList>
            <person name="Klenk H.-P."/>
        </authorList>
    </citation>
    <scope>NUCLEOTIDE SEQUENCE [LARGE SCALE GENOMIC DNA]</scope>
    <source>
        <strain evidence="1 2">DSM 27960</strain>
    </source>
</reference>
<accession>A0A7X5R0G6</accession>